<feature type="binding site" evidence="4">
    <location>
        <position position="240"/>
    </location>
    <ligand>
        <name>CoA</name>
        <dbReference type="ChEBI" id="CHEBI:57287"/>
        <note>ligand shared with acetoacetyl-CoA thiolase</note>
    </ligand>
</feature>
<dbReference type="AlphaFoldDB" id="A0A8J8TDM2"/>
<dbReference type="EC" id="2.3.3.10" evidence="4"/>
<feature type="binding site" evidence="4">
    <location>
        <position position="297"/>
    </location>
    <ligand>
        <name>(3S)-3-hydroxy-3-methylglutaryl-CoA</name>
        <dbReference type="ChEBI" id="CHEBI:43074"/>
    </ligand>
</feature>
<dbReference type="NCBIfam" id="TIGR00748">
    <property type="entry name" value="HMG_CoA_syn_Arc"/>
    <property type="match status" value="1"/>
</dbReference>
<dbReference type="InterPro" id="IPR013747">
    <property type="entry name" value="ACP_syn_III_C"/>
</dbReference>
<comment type="subunit">
    <text evidence="4">Interacts with acetoacetyl-CoA thiolase that catalyzes the precedent step in the pathway and with a DUF35 protein. The acetoacetyl-CoA thiolase/HMG-CoA synthase complex channels the intermediate via a fused CoA-binding site, which allows for efficient coupling of the endergonic thiolase reaction with the exergonic HMGCS reaction.</text>
</comment>
<comment type="caution">
    <text evidence="4">Lacks conserved residue(s) required for the propagation of feature annotation.</text>
</comment>
<dbReference type="CDD" id="cd00827">
    <property type="entry name" value="init_cond_enzymes"/>
    <property type="match status" value="1"/>
</dbReference>
<feature type="binding site" evidence="4">
    <location>
        <position position="29"/>
    </location>
    <ligand>
        <name>(3S)-3-hydroxy-3-methylglutaryl-CoA</name>
        <dbReference type="ChEBI" id="CHEBI:43074"/>
    </ligand>
</feature>
<feature type="binding site" evidence="4">
    <location>
        <position position="235"/>
    </location>
    <ligand>
        <name>(3S)-3-hydroxy-3-methylglutaryl-CoA</name>
        <dbReference type="ChEBI" id="CHEBI:43074"/>
    </ligand>
</feature>
<keyword evidence="3 4" id="KW-0012">Acyltransferase</keyword>
<evidence type="ECO:0000313" key="7">
    <source>
        <dbReference type="Proteomes" id="UP000752814"/>
    </source>
</evidence>
<feature type="active site" description="Proton donor/acceptor" evidence="4">
    <location>
        <position position="81"/>
    </location>
</feature>
<dbReference type="EMBL" id="LVVT01000014">
    <property type="protein sequence ID" value="TQS82966.1"/>
    <property type="molecule type" value="Genomic_DNA"/>
</dbReference>
<dbReference type="GO" id="GO:0010142">
    <property type="term" value="P:farnesyl diphosphate biosynthetic process, mevalonate pathway"/>
    <property type="evidence" value="ECO:0007669"/>
    <property type="project" value="TreeGrafter"/>
</dbReference>
<dbReference type="PANTHER" id="PTHR43323">
    <property type="entry name" value="3-HYDROXY-3-METHYLGLUTARYL COENZYME A SYNTHASE"/>
    <property type="match status" value="1"/>
</dbReference>
<organism evidence="6 7">
    <name type="scientific">Candidatus Methanomassiliicoccus intestinalis</name>
    <dbReference type="NCBI Taxonomy" id="1406512"/>
    <lineage>
        <taxon>Archaea</taxon>
        <taxon>Methanobacteriati</taxon>
        <taxon>Thermoplasmatota</taxon>
        <taxon>Thermoplasmata</taxon>
        <taxon>Methanomassiliicoccales</taxon>
        <taxon>Methanomassiliicoccaceae</taxon>
        <taxon>Methanomassiliicoccus</taxon>
    </lineage>
</organism>
<gene>
    <name evidence="6" type="ORF">A3207_03230</name>
</gene>
<evidence type="ECO:0000256" key="2">
    <source>
        <dbReference type="ARBA" id="ARBA00023229"/>
    </source>
</evidence>
<feature type="active site" description="Proton donor/acceptor" evidence="4">
    <location>
        <position position="235"/>
    </location>
</feature>
<evidence type="ECO:0000313" key="6">
    <source>
        <dbReference type="EMBL" id="TQS82966.1"/>
    </source>
</evidence>
<dbReference type="Pfam" id="PF08541">
    <property type="entry name" value="ACP_syn_III_C"/>
    <property type="match status" value="1"/>
</dbReference>
<feature type="binding site" evidence="4">
    <location>
        <position position="202"/>
    </location>
    <ligand>
        <name>(3S)-3-hydroxy-3-methylglutaryl-CoA</name>
        <dbReference type="ChEBI" id="CHEBI:43074"/>
    </ligand>
</feature>
<accession>A0A8J8TDM2</accession>
<comment type="caution">
    <text evidence="6">The sequence shown here is derived from an EMBL/GenBank/DDBJ whole genome shotgun (WGS) entry which is preliminary data.</text>
</comment>
<proteinExistence type="inferred from homology"/>
<dbReference type="RefSeq" id="WP_020449373.1">
    <property type="nucleotide sequence ID" value="NZ_CAYAXV010000005.1"/>
</dbReference>
<feature type="active site" description="Acyl-thioester intermediate" evidence="4">
    <location>
        <position position="113"/>
    </location>
</feature>
<comment type="function">
    <text evidence="4">Catalyzes the condensation of acetyl-CoA with acetoacetyl-CoA to form 3-hydroxy-3-methylglutaryl-CoA (HMG-CoA). Functions in the mevalonate (MVA) pathway leading to isopentenyl diphosphate (IPP), a key precursor for the biosynthesis of isoprenoid compounds that are building blocks of archaeal membrane lipids.</text>
</comment>
<name>A0A8J8TDM2_9ARCH</name>
<dbReference type="PANTHER" id="PTHR43323:SF2">
    <property type="entry name" value="HYDROXYMETHYLGLUTARYL-COA SYNTHASE"/>
    <property type="match status" value="1"/>
</dbReference>
<evidence type="ECO:0000259" key="5">
    <source>
        <dbReference type="Pfam" id="PF08541"/>
    </source>
</evidence>
<reference evidence="6" key="1">
    <citation type="submission" date="2016-03" db="EMBL/GenBank/DDBJ databases">
        <authorList>
            <person name="Borrel G."/>
            <person name="Mccann A."/>
            <person name="O'Toole P.W."/>
        </authorList>
    </citation>
    <scope>NUCLEOTIDE SEQUENCE</scope>
    <source>
        <strain evidence="6">183</strain>
    </source>
</reference>
<dbReference type="Proteomes" id="UP000752814">
    <property type="component" value="Unassembled WGS sequence"/>
</dbReference>
<dbReference type="GO" id="GO:0019287">
    <property type="term" value="P:isopentenyl diphosphate biosynthetic process, mevalonate pathway"/>
    <property type="evidence" value="ECO:0007669"/>
    <property type="project" value="UniProtKB-UniRule"/>
</dbReference>
<dbReference type="FunFam" id="3.40.47.10:FF:000046">
    <property type="entry name" value="UPF0219 protein M1627_1703"/>
    <property type="match status" value="1"/>
</dbReference>
<feature type="binding site" evidence="4">
    <location>
        <position position="154"/>
    </location>
    <ligand>
        <name>(3S)-3-hydroxy-3-methylglutaryl-CoA</name>
        <dbReference type="ChEBI" id="CHEBI:43074"/>
    </ligand>
</feature>
<evidence type="ECO:0000256" key="4">
    <source>
        <dbReference type="HAMAP-Rule" id="MF_01409"/>
    </source>
</evidence>
<dbReference type="OMA" id="TDTPDFW"/>
<dbReference type="InterPro" id="IPR004656">
    <property type="entry name" value="HMG_CoA_Synthase"/>
</dbReference>
<comment type="catalytic activity">
    <reaction evidence="4">
        <text>acetoacetyl-CoA + acetyl-CoA + H2O = (3S)-3-hydroxy-3-methylglutaryl-CoA + CoA + H(+)</text>
        <dbReference type="Rhea" id="RHEA:10188"/>
        <dbReference type="ChEBI" id="CHEBI:15377"/>
        <dbReference type="ChEBI" id="CHEBI:15378"/>
        <dbReference type="ChEBI" id="CHEBI:43074"/>
        <dbReference type="ChEBI" id="CHEBI:57286"/>
        <dbReference type="ChEBI" id="CHEBI:57287"/>
        <dbReference type="ChEBI" id="CHEBI:57288"/>
        <dbReference type="EC" id="2.3.3.10"/>
    </reaction>
</comment>
<feature type="binding site" evidence="4">
    <location>
        <position position="113"/>
    </location>
    <ligand>
        <name>(3S)-3-hydroxy-3-methylglutaryl-CoA</name>
        <dbReference type="ChEBI" id="CHEBI:43074"/>
    </ligand>
</feature>
<keyword evidence="1 4" id="KW-0808">Transferase</keyword>
<dbReference type="GeneID" id="41323912"/>
<comment type="pathway">
    <text evidence="4">Metabolic intermediate biosynthesis; (R)-mevalonate biosynthesis; (R)-mevalonate from acetyl-CoA: step 2/3.</text>
</comment>
<evidence type="ECO:0000256" key="3">
    <source>
        <dbReference type="ARBA" id="ARBA00023315"/>
    </source>
</evidence>
<comment type="similarity">
    <text evidence="4">Belongs to the thiolase-like superfamily. Archaeal HMG-CoA synthase family.</text>
</comment>
<dbReference type="Gene3D" id="3.40.47.10">
    <property type="match status" value="1"/>
</dbReference>
<feature type="binding site" evidence="4">
    <location>
        <position position="244"/>
    </location>
    <ligand>
        <name>(3S)-3-hydroxy-3-methylglutaryl-CoA</name>
        <dbReference type="ChEBI" id="CHEBI:43074"/>
    </ligand>
</feature>
<dbReference type="HAMAP" id="MF_01409">
    <property type="entry name" value="HMG_CoA_synth_arch"/>
    <property type="match status" value="1"/>
</dbReference>
<feature type="domain" description="Beta-ketoacyl-[acyl-carrier-protein] synthase III C-terminal" evidence="5">
    <location>
        <begin position="220"/>
        <end position="299"/>
    </location>
</feature>
<keyword evidence="2 4" id="KW-0414">Isoprene biosynthesis</keyword>
<dbReference type="InterPro" id="IPR016039">
    <property type="entry name" value="Thiolase-like"/>
</dbReference>
<sequence>MDVGIVSYGAYIPRYRITPQEIGRVWGTDGEAMSRNLFIISKSVPSPDEDVVTIAVEAARNMMKRSTVDPAEIGSIYVGSESHPYAVKPTGTIVAEAIEASPNLTAADFEFACKAGTAAIQCCMGLVGSGMIKYGVAIGADTSQGAPGDALEFSASAGGAAYLIGRDKLIAKINKTCSYTTDTPDFWRREGAHYPSHGGRFTGEPAYFKHVTSAAKMLMEEMGTTPEDYDYAVFHQPNGKFPVRVAKQLGFTEEQINAGLLTPFIGNTYSGAVPLGLASVLDIAKPDQHVFVVAYGSGAGSDAFDITVTPAIRKFRKEAAPSVRDLVENKKFLDYASYAKVRGKIRMKEASQ</sequence>
<protein>
    <recommendedName>
        <fullName evidence="4">Hydroxymethylglutaryl-CoA synthase</fullName>
        <shortName evidence="4">HMG-CoA synthase</shortName>
        <shortName evidence="4">HMGCS</shortName>
        <ecNumber evidence="4">2.3.3.10</ecNumber>
    </recommendedName>
</protein>
<evidence type="ECO:0000256" key="1">
    <source>
        <dbReference type="ARBA" id="ARBA00022679"/>
    </source>
</evidence>
<dbReference type="GO" id="GO:0004421">
    <property type="term" value="F:hydroxymethylglutaryl-CoA synthase activity"/>
    <property type="evidence" value="ECO:0007669"/>
    <property type="project" value="UniProtKB-EC"/>
</dbReference>
<dbReference type="NCBIfam" id="NF003274">
    <property type="entry name" value="PRK04262.1"/>
    <property type="match status" value="1"/>
</dbReference>
<dbReference type="GO" id="GO:0003985">
    <property type="term" value="F:acetyl-CoA C-acetyltransferase activity"/>
    <property type="evidence" value="ECO:0007669"/>
    <property type="project" value="UniProtKB-UniRule"/>
</dbReference>
<feature type="binding site" evidence="4">
    <location>
        <position position="200"/>
    </location>
    <ligand>
        <name>CoA</name>
        <dbReference type="ChEBI" id="CHEBI:57287"/>
        <note>ligand shared with acetoacetyl-CoA thiolase</note>
    </ligand>
</feature>
<feature type="binding site" evidence="4">
    <location>
        <position position="267"/>
    </location>
    <ligand>
        <name>(3S)-3-hydroxy-3-methylglutaryl-CoA</name>
        <dbReference type="ChEBI" id="CHEBI:43074"/>
    </ligand>
</feature>
<dbReference type="SUPFAM" id="SSF53901">
    <property type="entry name" value="Thiolase-like"/>
    <property type="match status" value="2"/>
</dbReference>